<dbReference type="Proteomes" id="UP001164746">
    <property type="component" value="Chromosome 16"/>
</dbReference>
<dbReference type="EMBL" id="CP111027">
    <property type="protein sequence ID" value="WAR29160.1"/>
    <property type="molecule type" value="Genomic_DNA"/>
</dbReference>
<protein>
    <submittedName>
        <fullName evidence="1">Uncharacterized protein</fullName>
    </submittedName>
</protein>
<name>A0ABY7G4S0_MYAAR</name>
<sequence length="285" mass="32941">MLLNDDELTNSKNCSLDKQHIDDSYKRICDTLIKGANSSFPKRSIKRFLKPYWSETLTREHMSMWDACELWRRAGRPKVPTDVMFIAYKSAKHKFRLAQRQCIEDNQQTTQLTESCRPDRTSGSRTFSEDTCAKIARYTIEKGLIKASRRFTSDINKMVSETTVRSMWNNYMIKNPYGEEPTVLAYSPRGGPTLLVLYRTIRRAHHPSGAPYQRRYYQPEGQTLAVQLMVFVKGKGIKAEKTLTADFYTFKDNIVSKVQVHGMINEHFLALNFFQTGCSMMPDGE</sequence>
<evidence type="ECO:0000313" key="1">
    <source>
        <dbReference type="EMBL" id="WAR29160.1"/>
    </source>
</evidence>
<reference evidence="1" key="1">
    <citation type="submission" date="2022-11" db="EMBL/GenBank/DDBJ databases">
        <title>Centuries of genome instability and evolution in soft-shell clam transmissible cancer (bioRxiv).</title>
        <authorList>
            <person name="Hart S.F.M."/>
            <person name="Yonemitsu M.A."/>
            <person name="Giersch R.M."/>
            <person name="Beal B.F."/>
            <person name="Arriagada G."/>
            <person name="Davis B.W."/>
            <person name="Ostrander E.A."/>
            <person name="Goff S.P."/>
            <person name="Metzger M.J."/>
        </authorList>
    </citation>
    <scope>NUCLEOTIDE SEQUENCE</scope>
    <source>
        <strain evidence="1">MELC-2E11</strain>
        <tissue evidence="1">Siphon/mantle</tissue>
    </source>
</reference>
<gene>
    <name evidence="1" type="ORF">MAR_002728</name>
</gene>
<evidence type="ECO:0000313" key="2">
    <source>
        <dbReference type="Proteomes" id="UP001164746"/>
    </source>
</evidence>
<accession>A0ABY7G4S0</accession>
<proteinExistence type="predicted"/>
<keyword evidence="2" id="KW-1185">Reference proteome</keyword>
<organism evidence="1 2">
    <name type="scientific">Mya arenaria</name>
    <name type="common">Soft-shell clam</name>
    <dbReference type="NCBI Taxonomy" id="6604"/>
    <lineage>
        <taxon>Eukaryota</taxon>
        <taxon>Metazoa</taxon>
        <taxon>Spiralia</taxon>
        <taxon>Lophotrochozoa</taxon>
        <taxon>Mollusca</taxon>
        <taxon>Bivalvia</taxon>
        <taxon>Autobranchia</taxon>
        <taxon>Heteroconchia</taxon>
        <taxon>Euheterodonta</taxon>
        <taxon>Imparidentia</taxon>
        <taxon>Neoheterodontei</taxon>
        <taxon>Myida</taxon>
        <taxon>Myoidea</taxon>
        <taxon>Myidae</taxon>
        <taxon>Mya</taxon>
    </lineage>
</organism>